<dbReference type="EMBL" id="FR824152">
    <property type="protein sequence ID" value="CCA20939.1"/>
    <property type="molecule type" value="Genomic_DNA"/>
</dbReference>
<dbReference type="Pfam" id="PF07727">
    <property type="entry name" value="RVT_2"/>
    <property type="match status" value="1"/>
</dbReference>
<dbReference type="SUPFAM" id="SSF56672">
    <property type="entry name" value="DNA/RNA polymerases"/>
    <property type="match status" value="1"/>
</dbReference>
<dbReference type="AlphaFoldDB" id="F0WI61"/>
<dbReference type="InterPro" id="IPR043502">
    <property type="entry name" value="DNA/RNA_pol_sf"/>
</dbReference>
<evidence type="ECO:0000259" key="1">
    <source>
        <dbReference type="Pfam" id="PF07727"/>
    </source>
</evidence>
<sequence length="191" mass="21298">MYGTLANMNTIRVVLAACAAYDYVMEQLDADTAFLYSKLVELVYTNAPFGVKNTNCMVCKLEKANYGSKQAASAWNKTIRNVFLKSSFKSFGADQCVHVKSTRNGFVHVCLYVDDMIIAAKTSDEIREVKETLKNASKMKESGVGKFIFLGMEIDHDKNAGTLMIKQTREWDAEATPLHGHLNRSVGDFSE</sequence>
<gene>
    <name evidence="2" type="primary">AlNc14C107G6268</name>
    <name evidence="2" type="ORF">ALNC14_070820</name>
</gene>
<reference evidence="2" key="2">
    <citation type="submission" date="2011-02" db="EMBL/GenBank/DDBJ databases">
        <authorList>
            <person name="MacLean D."/>
        </authorList>
    </citation>
    <scope>NUCLEOTIDE SEQUENCE</scope>
</reference>
<feature type="domain" description="Reverse transcriptase Ty1/copia-type" evidence="1">
    <location>
        <begin position="5"/>
        <end position="164"/>
    </location>
</feature>
<evidence type="ECO:0000313" key="2">
    <source>
        <dbReference type="EMBL" id="CCA20939.1"/>
    </source>
</evidence>
<dbReference type="HOGENOM" id="CLU_001650_10_0_1"/>
<protein>
    <submittedName>
        <fullName evidence="2">Putative polyprotein</fullName>
    </submittedName>
</protein>
<dbReference type="InterPro" id="IPR013103">
    <property type="entry name" value="RVT_2"/>
</dbReference>
<name>F0WI61_9STRA</name>
<reference evidence="2" key="1">
    <citation type="journal article" date="2011" name="PLoS Biol.">
        <title>Gene gain and loss during evolution of obligate parasitism in the white rust pathogen of Arabidopsis thaliana.</title>
        <authorList>
            <person name="Kemen E."/>
            <person name="Gardiner A."/>
            <person name="Schultz-Larsen T."/>
            <person name="Kemen A.C."/>
            <person name="Balmuth A.L."/>
            <person name="Robert-Seilaniantz A."/>
            <person name="Bailey K."/>
            <person name="Holub E."/>
            <person name="Studholme D.J."/>
            <person name="Maclean D."/>
            <person name="Jones J.D."/>
        </authorList>
    </citation>
    <scope>NUCLEOTIDE SEQUENCE</scope>
</reference>
<accession>F0WI61</accession>
<organism evidence="2">
    <name type="scientific">Albugo laibachii Nc14</name>
    <dbReference type="NCBI Taxonomy" id="890382"/>
    <lineage>
        <taxon>Eukaryota</taxon>
        <taxon>Sar</taxon>
        <taxon>Stramenopiles</taxon>
        <taxon>Oomycota</taxon>
        <taxon>Peronosporomycetes</taxon>
        <taxon>Albuginales</taxon>
        <taxon>Albuginaceae</taxon>
        <taxon>Albugo</taxon>
    </lineage>
</organism>
<proteinExistence type="predicted"/>